<dbReference type="Proteomes" id="UP000198858">
    <property type="component" value="Chromosome I"/>
</dbReference>
<organism evidence="3 4">
    <name type="scientific">Christiangramia echinicola</name>
    <dbReference type="NCBI Taxonomy" id="279359"/>
    <lineage>
        <taxon>Bacteria</taxon>
        <taxon>Pseudomonadati</taxon>
        <taxon>Bacteroidota</taxon>
        <taxon>Flavobacteriia</taxon>
        <taxon>Flavobacteriales</taxon>
        <taxon>Flavobacteriaceae</taxon>
        <taxon>Christiangramia</taxon>
    </lineage>
</organism>
<keyword evidence="4" id="KW-1185">Reference proteome</keyword>
<name>A0A1H1Q8U9_9FLAO</name>
<proteinExistence type="inferred from homology"/>
<comment type="similarity">
    <text evidence="1">Belongs to the AHA1 family.</text>
</comment>
<dbReference type="Gene3D" id="3.30.530.20">
    <property type="match status" value="1"/>
</dbReference>
<accession>A0A1H1Q8U9</accession>
<dbReference type="STRING" id="1250231.SAMN04488552_2421"/>
<dbReference type="RefSeq" id="WP_089662911.1">
    <property type="nucleotide sequence ID" value="NZ_LT629745.1"/>
</dbReference>
<protein>
    <submittedName>
        <fullName evidence="3">Activator of Hsp90 ATPase homolog 1-like protein</fullName>
    </submittedName>
</protein>
<dbReference type="InterPro" id="IPR013538">
    <property type="entry name" value="ASHA1/2-like_C"/>
</dbReference>
<reference evidence="3 4" key="1">
    <citation type="submission" date="2016-10" db="EMBL/GenBank/DDBJ databases">
        <authorList>
            <person name="Varghese N."/>
            <person name="Submissions S."/>
        </authorList>
    </citation>
    <scope>NUCLEOTIDE SEQUENCE [LARGE SCALE GENOMIC DNA]</scope>
    <source>
        <strain evidence="3 4">Mar_2010_102</strain>
    </source>
</reference>
<dbReference type="SUPFAM" id="SSF55961">
    <property type="entry name" value="Bet v1-like"/>
    <property type="match status" value="1"/>
</dbReference>
<evidence type="ECO:0000313" key="3">
    <source>
        <dbReference type="EMBL" id="SDS19840.1"/>
    </source>
</evidence>
<feature type="domain" description="Activator of Hsp90 ATPase homologue 1/2-like C-terminal" evidence="2">
    <location>
        <begin position="25"/>
        <end position="150"/>
    </location>
</feature>
<dbReference type="InterPro" id="IPR023393">
    <property type="entry name" value="START-like_dom_sf"/>
</dbReference>
<sequence>MEDTQSPDWSSFMVNLPIDKPKDTIIDSWMCQDQLENWFLKLAEFKTPNGEIRKREERFHPGDTYRWRWHGWPDSVEEHGEILKPKEGEFLRFIFGKAGTVSVKLIEENNHRVLRLIQENIPTDEKSKLNFHVGCKTGWTFYMLNLKSIIQDGPDLRNKQSDLQMD</sequence>
<evidence type="ECO:0000313" key="4">
    <source>
        <dbReference type="Proteomes" id="UP000198858"/>
    </source>
</evidence>
<dbReference type="EMBL" id="LT629745">
    <property type="protein sequence ID" value="SDS19840.1"/>
    <property type="molecule type" value="Genomic_DNA"/>
</dbReference>
<evidence type="ECO:0000259" key="2">
    <source>
        <dbReference type="Pfam" id="PF08327"/>
    </source>
</evidence>
<evidence type="ECO:0000256" key="1">
    <source>
        <dbReference type="ARBA" id="ARBA00006817"/>
    </source>
</evidence>
<gene>
    <name evidence="3" type="ORF">SAMN04488552_2421</name>
</gene>
<dbReference type="Pfam" id="PF08327">
    <property type="entry name" value="AHSA1"/>
    <property type="match status" value="1"/>
</dbReference>
<dbReference type="AlphaFoldDB" id="A0A1H1Q8U9"/>